<dbReference type="SUPFAM" id="SSF49899">
    <property type="entry name" value="Concanavalin A-like lectins/glucanases"/>
    <property type="match status" value="2"/>
</dbReference>
<evidence type="ECO:0000256" key="3">
    <source>
        <dbReference type="ARBA" id="ARBA00022771"/>
    </source>
</evidence>
<feature type="domain" description="RING-type" evidence="8">
    <location>
        <begin position="595"/>
        <end position="635"/>
    </location>
</feature>
<keyword evidence="3 6" id="KW-0863">Zinc-finger</keyword>
<keyword evidence="2" id="KW-0479">Metal-binding</keyword>
<dbReference type="Pfam" id="PF00643">
    <property type="entry name" value="zf-B_box"/>
    <property type="match status" value="2"/>
</dbReference>
<dbReference type="InParanoid" id="A0A6P8UTD0"/>
<dbReference type="RefSeq" id="XP_034080924.1">
    <property type="nucleotide sequence ID" value="XM_034225033.1"/>
</dbReference>
<evidence type="ECO:0000259" key="8">
    <source>
        <dbReference type="PROSITE" id="PS50089"/>
    </source>
</evidence>
<feature type="domain" description="B box-type" evidence="9">
    <location>
        <begin position="729"/>
        <end position="769"/>
    </location>
</feature>
<dbReference type="Pfam" id="PF13445">
    <property type="entry name" value="zf-RING_UBOX"/>
    <property type="match status" value="2"/>
</dbReference>
<dbReference type="PANTHER" id="PTHR25465:SF32">
    <property type="entry name" value="BLOODTHIRSTY-RELATED GENE FAMILY, MEMBER 16 ISOFORM X1-RELATED"/>
    <property type="match status" value="1"/>
</dbReference>
<dbReference type="GO" id="GO:0005737">
    <property type="term" value="C:cytoplasm"/>
    <property type="evidence" value="ECO:0007669"/>
    <property type="project" value="UniProtKB-ARBA"/>
</dbReference>
<feature type="domain" description="B30.2/SPRY" evidence="10">
    <location>
        <begin position="354"/>
        <end position="549"/>
    </location>
</feature>
<dbReference type="InterPro" id="IPR006574">
    <property type="entry name" value="PRY"/>
</dbReference>
<dbReference type="FunFam" id="2.60.120.920:FF:000004">
    <property type="entry name" value="Butyrophilin subfamily 1 member A1"/>
    <property type="match status" value="2"/>
</dbReference>
<feature type="domain" description="B box-type" evidence="9">
    <location>
        <begin position="153"/>
        <end position="193"/>
    </location>
</feature>
<dbReference type="InterPro" id="IPR027370">
    <property type="entry name" value="Znf-RING_euk"/>
</dbReference>
<dbReference type="InterPro" id="IPR013083">
    <property type="entry name" value="Znf_RING/FYVE/PHD"/>
</dbReference>
<reference evidence="12" key="1">
    <citation type="submission" date="2025-08" db="UniProtKB">
        <authorList>
            <consortium name="RefSeq"/>
        </authorList>
    </citation>
    <scope>IDENTIFICATION</scope>
</reference>
<evidence type="ECO:0000256" key="1">
    <source>
        <dbReference type="ARBA" id="ARBA00022588"/>
    </source>
</evidence>
<gene>
    <name evidence="12" type="primary">LOC117551948</name>
</gene>
<name>A0A6P8UTD0_GYMAC</name>
<evidence type="ECO:0000256" key="7">
    <source>
        <dbReference type="SAM" id="Coils"/>
    </source>
</evidence>
<dbReference type="PRINTS" id="PR01407">
    <property type="entry name" value="BUTYPHLNCDUF"/>
</dbReference>
<keyword evidence="1" id="KW-0399">Innate immunity</keyword>
<evidence type="ECO:0000313" key="11">
    <source>
        <dbReference type="Proteomes" id="UP000515161"/>
    </source>
</evidence>
<dbReference type="SMART" id="SM00449">
    <property type="entry name" value="SPRY"/>
    <property type="match status" value="2"/>
</dbReference>
<evidence type="ECO:0000313" key="12">
    <source>
        <dbReference type="RefSeq" id="XP_034080924.1"/>
    </source>
</evidence>
<keyword evidence="4" id="KW-0862">Zinc</keyword>
<proteinExistence type="predicted"/>
<keyword evidence="7" id="KW-0175">Coiled coil</keyword>
<dbReference type="PROSITE" id="PS00518">
    <property type="entry name" value="ZF_RING_1"/>
    <property type="match status" value="2"/>
</dbReference>
<dbReference type="Gene3D" id="3.30.40.10">
    <property type="entry name" value="Zinc/RING finger domain, C3HC4 (zinc finger)"/>
    <property type="match status" value="2"/>
</dbReference>
<dbReference type="PROSITE" id="PS50188">
    <property type="entry name" value="B302_SPRY"/>
    <property type="match status" value="2"/>
</dbReference>
<dbReference type="SMART" id="SM00336">
    <property type="entry name" value="BBOX"/>
    <property type="match status" value="2"/>
</dbReference>
<dbReference type="AlphaFoldDB" id="A0A6P8UTD0"/>
<dbReference type="Proteomes" id="UP000515161">
    <property type="component" value="Unplaced"/>
</dbReference>
<dbReference type="InterPro" id="IPR058030">
    <property type="entry name" value="TRIM8/14/16/25/29/45/65_CC"/>
</dbReference>
<keyword evidence="11" id="KW-1185">Reference proteome</keyword>
<dbReference type="InterPro" id="IPR051051">
    <property type="entry name" value="E3_ubiq-ligase_TRIM/RNF"/>
</dbReference>
<dbReference type="Pfam" id="PF13765">
    <property type="entry name" value="PRY"/>
    <property type="match status" value="2"/>
</dbReference>
<keyword evidence="5" id="KW-0391">Immunity</keyword>
<dbReference type="KEGG" id="gacu:117551948"/>
<dbReference type="Gene3D" id="2.60.120.920">
    <property type="match status" value="2"/>
</dbReference>
<dbReference type="Gene3D" id="3.30.160.60">
    <property type="entry name" value="Classic Zinc Finger"/>
    <property type="match status" value="2"/>
</dbReference>
<dbReference type="GeneID" id="117551948"/>
<dbReference type="Pfam" id="PF25600">
    <property type="entry name" value="TRIM_CC"/>
    <property type="match status" value="2"/>
</dbReference>
<dbReference type="GO" id="GO:0008270">
    <property type="term" value="F:zinc ion binding"/>
    <property type="evidence" value="ECO:0007669"/>
    <property type="project" value="UniProtKB-KW"/>
</dbReference>
<evidence type="ECO:0000256" key="5">
    <source>
        <dbReference type="ARBA" id="ARBA00022859"/>
    </source>
</evidence>
<dbReference type="InterPro" id="IPR013320">
    <property type="entry name" value="ConA-like_dom_sf"/>
</dbReference>
<evidence type="ECO:0000256" key="2">
    <source>
        <dbReference type="ARBA" id="ARBA00022723"/>
    </source>
</evidence>
<sequence length="1128" mass="127847">MAAASYLPSEDQFFCTICLDLFTDPVTIPCGHNFCKDCIEEHWDTSYWCQCLMCNKQFYTRPELHVNTFISEMVAQFRQSAQQKASSSSSSSSSGQQVFKAAEVPCDVCTGTKLKALKSCLVCLTSYCETHLEPHLTKPVLKRHQLIDPVENLEDRMCPKHDKPLELFCKTDQTCVCMLCHVSEHKMHNVVPLKEGYERKKAELGKTEAETQQMIWKRQLKIEEIKHSVDLSEKEADGEIAEGVKVFTALKKSVERGQANLINTIKAKKKTTEKKAEALIKELEQEISELKKRSSEVEQVTHSEDHLHFLQSLKSLNIQHRQPSKDLRKFRLTPAVYEETVVKAVAKVGEKFSKEMKKLLEAKVKRIQKYAVDVTLDPDTAYPSLILSDDGKQVCDGDVQKKLPDNPERFSDCNCVLGKQSFSSGRSYFEVQVKRKTDWDLGVARGSINRKGMISLSPQGGFWTICLSNVNEYKAQGAPSVRLSLKSRPQKVGVFVDYEEGLVSFYDVDAPALIYSFTGCSFTEKLFPYFHLGYKYGRKNAAPLIISPVRVTSLGNNLINRDPISHEEQMFFLYFHMCVDMAAASYLPSEDQFLCSICLDLFTDPVTIPCGHNFCKDCITDHWDTNDRCQCPMCKEAFNTRPDLRVNTFISEMVAQFRQSAQQKASSSSSEQQVFKPAEVPCDVCTETKLKALKSCLVCLTSYCETHLEPHLTMSGLKRHQLIDPVENLEDRMCLKHDKPLELFCKTDHTCVCMLCTVSDHKMHDVVPLKEAYEGKKAALGKKEARIQEMIQKRQLKIEEIKHSVDLSKEEADREIAEGVQVFTALKESVERNLNEFIQTIEGKQNMRMKRAEDFIKELEQEISQLKKRSAKVEHLSRSEDHLHLLQGVQSLNIQDPSPTKDWTKVSIPPSSYEGTVVRAVGQLEETLSQEMKKLLEAELKRVQSYAVDVTLDPNTAHPELILSDDGKQVSDGDVRKNLPENPERFSDCNSVLGKQSFSSGRFYFEVQVKGKTEWDLGVARRSINRKGTVTLSPQGGYWTICLTKGFEYEALEDPSVLLSLKSRPQKVGVFVDYEEGLVSFYDVDAAALIYSFTGCSFNGRIYPYFSPGLKYGRKNSAPLIISPVRVT</sequence>
<dbReference type="InterPro" id="IPR000315">
    <property type="entry name" value="Znf_B-box"/>
</dbReference>
<dbReference type="Gene3D" id="4.10.830.40">
    <property type="match status" value="2"/>
</dbReference>
<protein>
    <submittedName>
        <fullName evidence="12">Uncharacterized protein LOC117551948</fullName>
    </submittedName>
</protein>
<evidence type="ECO:0000256" key="6">
    <source>
        <dbReference type="PROSITE-ProRule" id="PRU00024"/>
    </source>
</evidence>
<feature type="coiled-coil region" evidence="7">
    <location>
        <begin position="827"/>
        <end position="876"/>
    </location>
</feature>
<dbReference type="PANTHER" id="PTHR25465">
    <property type="entry name" value="B-BOX DOMAIN CONTAINING"/>
    <property type="match status" value="1"/>
</dbReference>
<organism evidence="11 12">
    <name type="scientific">Gymnodraco acuticeps</name>
    <name type="common">Antarctic dragonfish</name>
    <dbReference type="NCBI Taxonomy" id="8218"/>
    <lineage>
        <taxon>Eukaryota</taxon>
        <taxon>Metazoa</taxon>
        <taxon>Chordata</taxon>
        <taxon>Craniata</taxon>
        <taxon>Vertebrata</taxon>
        <taxon>Euteleostomi</taxon>
        <taxon>Actinopterygii</taxon>
        <taxon>Neopterygii</taxon>
        <taxon>Teleostei</taxon>
        <taxon>Neoteleostei</taxon>
        <taxon>Acanthomorphata</taxon>
        <taxon>Eupercaria</taxon>
        <taxon>Perciformes</taxon>
        <taxon>Notothenioidei</taxon>
        <taxon>Bathydraconidae</taxon>
        <taxon>Gymnodraco</taxon>
    </lineage>
</organism>
<dbReference type="CDD" id="cd19769">
    <property type="entry name" value="Bbox2_TRIM16-like"/>
    <property type="match status" value="2"/>
</dbReference>
<feature type="domain" description="RING-type" evidence="8">
    <location>
        <begin position="15"/>
        <end position="55"/>
    </location>
</feature>
<dbReference type="SMART" id="SM00184">
    <property type="entry name" value="RING"/>
    <property type="match status" value="2"/>
</dbReference>
<evidence type="ECO:0000259" key="9">
    <source>
        <dbReference type="PROSITE" id="PS50119"/>
    </source>
</evidence>
<dbReference type="InterPro" id="IPR003879">
    <property type="entry name" value="Butyrophylin_SPRY"/>
</dbReference>
<accession>A0A6P8UTD0</accession>
<evidence type="ECO:0000256" key="4">
    <source>
        <dbReference type="ARBA" id="ARBA00022833"/>
    </source>
</evidence>
<dbReference type="InterPro" id="IPR003877">
    <property type="entry name" value="SPRY_dom"/>
</dbReference>
<dbReference type="InterPro" id="IPR001841">
    <property type="entry name" value="Znf_RING"/>
</dbReference>
<dbReference type="CDD" id="cd13733">
    <property type="entry name" value="SPRY_PRY_C-I_1"/>
    <property type="match status" value="2"/>
</dbReference>
<dbReference type="PROSITE" id="PS50089">
    <property type="entry name" value="ZF_RING_2"/>
    <property type="match status" value="2"/>
</dbReference>
<dbReference type="PROSITE" id="PS50119">
    <property type="entry name" value="ZF_BBOX"/>
    <property type="match status" value="2"/>
</dbReference>
<dbReference type="InterPro" id="IPR043136">
    <property type="entry name" value="B30.2/SPRY_sf"/>
</dbReference>
<feature type="coiled-coil region" evidence="7">
    <location>
        <begin position="262"/>
        <end position="300"/>
    </location>
</feature>
<evidence type="ECO:0000259" key="10">
    <source>
        <dbReference type="PROSITE" id="PS50188"/>
    </source>
</evidence>
<dbReference type="SUPFAM" id="SSF57845">
    <property type="entry name" value="B-box zinc-binding domain"/>
    <property type="match status" value="2"/>
</dbReference>
<dbReference type="SMART" id="SM00589">
    <property type="entry name" value="PRY"/>
    <property type="match status" value="2"/>
</dbReference>
<dbReference type="OrthoDB" id="365379at2759"/>
<dbReference type="SUPFAM" id="SSF57850">
    <property type="entry name" value="RING/U-box"/>
    <property type="match status" value="2"/>
</dbReference>
<dbReference type="InterPro" id="IPR001870">
    <property type="entry name" value="B30.2/SPRY"/>
</dbReference>
<dbReference type="InterPro" id="IPR017907">
    <property type="entry name" value="Znf_RING_CS"/>
</dbReference>
<dbReference type="GO" id="GO:0045087">
    <property type="term" value="P:innate immune response"/>
    <property type="evidence" value="ECO:0007669"/>
    <property type="project" value="UniProtKB-KW"/>
</dbReference>
<dbReference type="Pfam" id="PF00622">
    <property type="entry name" value="SPRY"/>
    <property type="match status" value="2"/>
</dbReference>
<feature type="domain" description="B30.2/SPRY" evidence="10">
    <location>
        <begin position="930"/>
        <end position="1125"/>
    </location>
</feature>